<evidence type="ECO:0000256" key="14">
    <source>
        <dbReference type="PIRSR" id="PIRSR603373-1"/>
    </source>
</evidence>
<dbReference type="PANTHER" id="PTHR43185:SF1">
    <property type="entry name" value="FE(2+) TRANSPORTER FEOB"/>
    <property type="match status" value="1"/>
</dbReference>
<evidence type="ECO:0000256" key="1">
    <source>
        <dbReference type="ARBA" id="ARBA00004651"/>
    </source>
</evidence>
<dbReference type="InterPro" id="IPR011642">
    <property type="entry name" value="Gate_dom"/>
</dbReference>
<keyword evidence="9" id="KW-0406">Ion transport</keyword>
<dbReference type="eggNOG" id="arCOG00359">
    <property type="taxonomic scope" value="Archaea"/>
</dbReference>
<evidence type="ECO:0000256" key="13">
    <source>
        <dbReference type="NCBIfam" id="TIGR00437"/>
    </source>
</evidence>
<dbReference type="PROSITE" id="PS51711">
    <property type="entry name" value="G_FEOB"/>
    <property type="match status" value="1"/>
</dbReference>
<dbReference type="Proteomes" id="UP000000262">
    <property type="component" value="Chromosome"/>
</dbReference>
<reference evidence="18 19" key="1">
    <citation type="journal article" date="2008" name="Genome Biol.">
        <title>A genomic analysis of the archaeal system Ignicoccus hospitalis-Nanoarchaeum equitans.</title>
        <authorList>
            <person name="Podar M."/>
            <person name="Anderson I."/>
            <person name="Makarova K.S."/>
            <person name="Elkins J.G."/>
            <person name="Ivanova N."/>
            <person name="Wall M.A."/>
            <person name="Lykidis A."/>
            <person name="Mavromatis K."/>
            <person name="Sun H."/>
            <person name="Hudson M.E."/>
            <person name="Chen W."/>
            <person name="Deciu C."/>
            <person name="Hutchison D."/>
            <person name="Eads J.R."/>
            <person name="Anderson A."/>
            <person name="Fernandes F."/>
            <person name="Szeto E."/>
            <person name="Lapidus A."/>
            <person name="Kyrpides N.C."/>
            <person name="Saier M.H.Jr."/>
            <person name="Richardson P.M."/>
            <person name="Rachel R."/>
            <person name="Huber H."/>
            <person name="Eisen J.A."/>
            <person name="Koonin E.V."/>
            <person name="Keller M."/>
            <person name="Stetter K.O."/>
        </authorList>
    </citation>
    <scope>NUCLEOTIDE SEQUENCE [LARGE SCALE GENOMIC DNA]</scope>
    <source>
        <strain evidence="19">KIN4/I / DSM 18386 / JCM 14125</strain>
    </source>
</reference>
<proteinExistence type="predicted"/>
<dbReference type="Pfam" id="PF07664">
    <property type="entry name" value="FeoB_C"/>
    <property type="match status" value="1"/>
</dbReference>
<feature type="binding site" evidence="14">
    <location>
        <begin position="9"/>
        <end position="16"/>
    </location>
    <ligand>
        <name>GTP</name>
        <dbReference type="ChEBI" id="CHEBI:37565"/>
        <label>1</label>
    </ligand>
</feature>
<keyword evidence="8" id="KW-0408">Iron</keyword>
<gene>
    <name evidence="18" type="ordered locus">Igni_1002</name>
</gene>
<dbReference type="GO" id="GO:0015093">
    <property type="term" value="F:ferrous iron transmembrane transporter activity"/>
    <property type="evidence" value="ECO:0007669"/>
    <property type="project" value="UniProtKB-UniRule"/>
</dbReference>
<evidence type="ECO:0000256" key="15">
    <source>
        <dbReference type="PIRSR" id="PIRSR603373-2"/>
    </source>
</evidence>
<keyword evidence="4" id="KW-0410">Iron transport</keyword>
<dbReference type="InterPro" id="IPR005225">
    <property type="entry name" value="Small_GTP-bd"/>
</dbReference>
<dbReference type="InterPro" id="IPR050860">
    <property type="entry name" value="FeoB_GTPase"/>
</dbReference>
<dbReference type="InterPro" id="IPR030389">
    <property type="entry name" value="G_FEOB_dom"/>
</dbReference>
<evidence type="ECO:0000256" key="4">
    <source>
        <dbReference type="ARBA" id="ARBA00022496"/>
    </source>
</evidence>
<comment type="subcellular location">
    <subcellularLocation>
        <location evidence="1">Cell membrane</location>
        <topology evidence="1">Multi-pass membrane protein</topology>
    </subcellularLocation>
</comment>
<dbReference type="InterPro" id="IPR003373">
    <property type="entry name" value="Fe2_transport_prot-B"/>
</dbReference>
<dbReference type="InterPro" id="IPR006073">
    <property type="entry name" value="GTP-bd"/>
</dbReference>
<dbReference type="PhylomeDB" id="A8AB79"/>
<dbReference type="OrthoDB" id="85305at2157"/>
<keyword evidence="19" id="KW-1185">Reference proteome</keyword>
<dbReference type="HOGENOM" id="CLU_013350_2_0_2"/>
<evidence type="ECO:0000256" key="3">
    <source>
        <dbReference type="ARBA" id="ARBA00022475"/>
    </source>
</evidence>
<feature type="binding site" evidence="14">
    <location>
        <begin position="56"/>
        <end position="59"/>
    </location>
    <ligand>
        <name>GTP</name>
        <dbReference type="ChEBI" id="CHEBI:37565"/>
        <label>3</label>
    </ligand>
</feature>
<evidence type="ECO:0000256" key="8">
    <source>
        <dbReference type="ARBA" id="ARBA00023004"/>
    </source>
</evidence>
<sequence length="671" mass="73025">MCYSIAVVGQPNVGKSTFINVLIGKYVSEVANWPGVTVDIKIIKIEYDGKEVCIYDFPGMYSLNPTSEEERIAAERFVTEDFDNHIAIADSTSLKRTLYLVVQSLELKGKGVVALSKTDAALKAGIHINVGLLEKKLGFPVIPFSSYTLEGVEEVLEKALERQKERELYINYGDLEYYVVRISELLRGKVKGNPRWYAAEALADNPVAWKVIESVGLGEEVRKLVEGAKKELGTDLGKIIVEQRWKFIEELVEGVIQVEKVVKEAWWAKALDAALLNPILGPLAAFLILFAVLFVSFSLNTGFPANVVFSSLGLDSLAEAAESYNTSEILGSFFDSLAEAARNALPDPWGSLVGDGIIAGVGAVLSFFPLIFTVYFLLAVLEDSGVAPRIAVALDPLFRVVGLTGKAIFPMIISMGCNVPGVLSSRVMESAALRKAVAMNVMYVPCQARLVVFLALASLLPPWSRALSVLAVYAYSLLVFIVTTYISAKLIFKVKEKAELVMELPPYHVPKLRILLWMTWDQAKHFLKKAGTIIFVFSVILWFVLESSVSQAIGKAFEPLSEWALGLKGEAAEVINVAMLAGTVAKEVVLDVIAISSGTSNIKEAAAALGITPVQALALMFAVAVYVPCIATIAVMKEELESWRLVALSVGVSIIISILTAKIITVIFGLF</sequence>
<feature type="transmembrane region" description="Helical" evidence="16">
    <location>
        <begin position="279"/>
        <end position="299"/>
    </location>
</feature>
<evidence type="ECO:0000256" key="9">
    <source>
        <dbReference type="ARBA" id="ARBA00023065"/>
    </source>
</evidence>
<dbReference type="PRINTS" id="PR00326">
    <property type="entry name" value="GTP1OBG"/>
</dbReference>
<dbReference type="Pfam" id="PF07670">
    <property type="entry name" value="Gate"/>
    <property type="match status" value="2"/>
</dbReference>
<keyword evidence="7 16" id="KW-1133">Transmembrane helix</keyword>
<name>A8AB79_IGNH4</name>
<keyword evidence="2" id="KW-0813">Transport</keyword>
<keyword evidence="5 16" id="KW-0812">Transmembrane</keyword>
<feature type="transmembrane region" description="Helical" evidence="16">
    <location>
        <begin position="436"/>
        <end position="460"/>
    </location>
</feature>
<evidence type="ECO:0000256" key="6">
    <source>
        <dbReference type="ARBA" id="ARBA00022741"/>
    </source>
</evidence>
<dbReference type="RefSeq" id="WP_012123145.1">
    <property type="nucleotide sequence ID" value="NC_009776.1"/>
</dbReference>
<dbReference type="GO" id="GO:0046872">
    <property type="term" value="F:metal ion binding"/>
    <property type="evidence" value="ECO:0007669"/>
    <property type="project" value="UniProtKB-KW"/>
</dbReference>
<feature type="binding site" evidence="14">
    <location>
        <begin position="35"/>
        <end position="39"/>
    </location>
    <ligand>
        <name>GTP</name>
        <dbReference type="ChEBI" id="CHEBI:37565"/>
        <label>2</label>
    </ligand>
</feature>
<feature type="transmembrane region" description="Helical" evidence="16">
    <location>
        <begin position="526"/>
        <end position="545"/>
    </location>
</feature>
<dbReference type="NCBIfam" id="TIGR00437">
    <property type="entry name" value="feoB"/>
    <property type="match status" value="1"/>
</dbReference>
<feature type="binding site" evidence="15">
    <location>
        <position position="20"/>
    </location>
    <ligand>
        <name>Mg(2+)</name>
        <dbReference type="ChEBI" id="CHEBI:18420"/>
        <label>2</label>
    </ligand>
</feature>
<accession>A8AB79</accession>
<evidence type="ECO:0000256" key="2">
    <source>
        <dbReference type="ARBA" id="ARBA00022448"/>
    </source>
</evidence>
<dbReference type="SUPFAM" id="SSF52540">
    <property type="entry name" value="P-loop containing nucleoside triphosphate hydrolases"/>
    <property type="match status" value="1"/>
</dbReference>
<protein>
    <recommendedName>
        <fullName evidence="12 13">Ferrous iron transport protein B</fullName>
    </recommendedName>
</protein>
<dbReference type="GeneID" id="5563036"/>
<dbReference type="InterPro" id="IPR041069">
    <property type="entry name" value="FeoB_Cyto"/>
</dbReference>
<dbReference type="Gene3D" id="3.40.50.300">
    <property type="entry name" value="P-loop containing nucleotide triphosphate hydrolases"/>
    <property type="match status" value="1"/>
</dbReference>
<evidence type="ECO:0000259" key="17">
    <source>
        <dbReference type="PROSITE" id="PS51711"/>
    </source>
</evidence>
<dbReference type="STRING" id="453591.Igni_1002"/>
<dbReference type="Pfam" id="PF17910">
    <property type="entry name" value="FeoB_Cyto"/>
    <property type="match status" value="1"/>
</dbReference>
<evidence type="ECO:0000256" key="5">
    <source>
        <dbReference type="ARBA" id="ARBA00022692"/>
    </source>
</evidence>
<feature type="binding site" evidence="15">
    <location>
        <position position="24"/>
    </location>
    <ligand>
        <name>Mg(2+)</name>
        <dbReference type="ChEBI" id="CHEBI:18420"/>
        <label>2</label>
    </ligand>
</feature>
<evidence type="ECO:0000313" key="19">
    <source>
        <dbReference type="Proteomes" id="UP000000262"/>
    </source>
</evidence>
<dbReference type="PANTHER" id="PTHR43185">
    <property type="entry name" value="FERROUS IRON TRANSPORT PROTEIN B"/>
    <property type="match status" value="1"/>
</dbReference>
<evidence type="ECO:0000256" key="12">
    <source>
        <dbReference type="ARBA" id="ARBA00031200"/>
    </source>
</evidence>
<dbReference type="InterPro" id="IPR011640">
    <property type="entry name" value="Fe2_transport_prot_B_C"/>
</dbReference>
<feature type="transmembrane region" description="Helical" evidence="16">
    <location>
        <begin position="616"/>
        <end position="636"/>
    </location>
</feature>
<evidence type="ECO:0000256" key="10">
    <source>
        <dbReference type="ARBA" id="ARBA00023134"/>
    </source>
</evidence>
<dbReference type="InterPro" id="IPR027417">
    <property type="entry name" value="P-loop_NTPase"/>
</dbReference>
<dbReference type="GO" id="GO:0005525">
    <property type="term" value="F:GTP binding"/>
    <property type="evidence" value="ECO:0007669"/>
    <property type="project" value="UniProtKB-KW"/>
</dbReference>
<dbReference type="NCBIfam" id="TIGR00231">
    <property type="entry name" value="small_GTP"/>
    <property type="match status" value="1"/>
</dbReference>
<dbReference type="Gene3D" id="1.10.287.1770">
    <property type="match status" value="1"/>
</dbReference>
<dbReference type="AlphaFoldDB" id="A8AB79"/>
<feature type="transmembrane region" description="Helical" evidence="16">
    <location>
        <begin position="357"/>
        <end position="381"/>
    </location>
</feature>
<feature type="transmembrane region" description="Helical" evidence="16">
    <location>
        <begin position="645"/>
        <end position="670"/>
    </location>
</feature>
<evidence type="ECO:0000256" key="16">
    <source>
        <dbReference type="SAM" id="Phobius"/>
    </source>
</evidence>
<dbReference type="Pfam" id="PF02421">
    <property type="entry name" value="FeoB_N"/>
    <property type="match status" value="1"/>
</dbReference>
<keyword evidence="3" id="KW-1003">Cell membrane</keyword>
<evidence type="ECO:0000313" key="18">
    <source>
        <dbReference type="EMBL" id="ABU82181.1"/>
    </source>
</evidence>
<dbReference type="GO" id="GO:0005886">
    <property type="term" value="C:plasma membrane"/>
    <property type="evidence" value="ECO:0007669"/>
    <property type="project" value="UniProtKB-SubCell"/>
</dbReference>
<evidence type="ECO:0000256" key="7">
    <source>
        <dbReference type="ARBA" id="ARBA00022989"/>
    </source>
</evidence>
<feature type="domain" description="FeoB-type G" evidence="17">
    <location>
        <begin position="2"/>
        <end position="165"/>
    </location>
</feature>
<feature type="transmembrane region" description="Helical" evidence="16">
    <location>
        <begin position="472"/>
        <end position="492"/>
    </location>
</feature>
<organism evidence="18 19">
    <name type="scientific">Ignicoccus hospitalis (strain KIN4/I / DSM 18386 / JCM 14125)</name>
    <dbReference type="NCBI Taxonomy" id="453591"/>
    <lineage>
        <taxon>Archaea</taxon>
        <taxon>Thermoproteota</taxon>
        <taxon>Thermoprotei</taxon>
        <taxon>Desulfurococcales</taxon>
        <taxon>Desulfurococcaceae</taxon>
        <taxon>Ignicoccus</taxon>
    </lineage>
</organism>
<evidence type="ECO:0000256" key="11">
    <source>
        <dbReference type="ARBA" id="ARBA00023136"/>
    </source>
</evidence>
<keyword evidence="15" id="KW-0479">Metal-binding</keyword>
<keyword evidence="6 14" id="KW-0547">Nucleotide-binding</keyword>
<keyword evidence="10 14" id="KW-0342">GTP-binding</keyword>
<keyword evidence="15" id="KW-0460">Magnesium</keyword>
<dbReference type="EMBL" id="CP000816">
    <property type="protein sequence ID" value="ABU82181.1"/>
    <property type="molecule type" value="Genomic_DNA"/>
</dbReference>
<keyword evidence="11 16" id="KW-0472">Membrane</keyword>
<dbReference type="KEGG" id="iho:Igni_1002"/>